<dbReference type="Proteomes" id="UP000530571">
    <property type="component" value="Unassembled WGS sequence"/>
</dbReference>
<keyword evidence="5" id="KW-0479">Metal-binding</keyword>
<feature type="transmembrane region" description="Helical" evidence="12">
    <location>
        <begin position="58"/>
        <end position="80"/>
    </location>
</feature>
<dbReference type="InterPro" id="IPR023214">
    <property type="entry name" value="HAD_sf"/>
</dbReference>
<keyword evidence="4 12" id="KW-0812">Transmembrane</keyword>
<keyword evidence="6" id="KW-0547">Nucleotide-binding</keyword>
<dbReference type="SMART" id="SM00831">
    <property type="entry name" value="Cation_ATPase_N"/>
    <property type="match status" value="1"/>
</dbReference>
<comment type="similarity">
    <text evidence="2">Belongs to the cation transport ATPase (P-type) (TC 3.A.3) family. Type IIIA subfamily.</text>
</comment>
<dbReference type="Gene3D" id="3.40.50.1000">
    <property type="entry name" value="HAD superfamily/HAD-like"/>
    <property type="match status" value="1"/>
</dbReference>
<feature type="transmembrane region" description="Helical" evidence="12">
    <location>
        <begin position="770"/>
        <end position="795"/>
    </location>
</feature>
<sequence>MAENAAANDLETMPVDTVLEKLGVDPEKGLSATEAEKRLAQYGPNALPEEKTSLIKNIAGHFVGPIAFMIEAAALVSLILGDWGDFFIIFGLLIFNAGLEFYQDSKATSALAALKNSLAPQATALREGKFAVIDAATLVPGDIIKIRLGGIVPADVRLVSGDYVSIDQAALTGESLPVNKKVGDIAYSGSVVKQGEMAAVVTETGSETFFGRTAKLVAGAGAVSQAQKAMFQIGNFLIVVAVVLALIMVAVQVYVDIVKADDWGLADALGILQFVLVLLVASIPVAMPAVFSITMALGALALSKEKAIVSRLSSIDEMAGADILCSDKTGTLTKNILTLGDPIPVGGAKAEDIVLAGALASRAEDGDAIDGAVIGALADKAVLEQYTIGKFTPFDPVSKRTEATVTGSDGKVFLTSKGAPHAIALLANADKAVADEVDAHVAELGAKGYRALAVARSDDSGESWTLLGILPMFDPPRDDSKQTIENVRAKGVSVKMITGDDTAIAKETARQLGLGTNILPAAEVFPKDMDPDNVPGPIAARILSADGFARVFPEHKYAIVKTFQKNGHLVAMTGDGVNDAPALKQADCGIAVSGATDAARGAAALILTAPGLSVIQNAVDEARRIFGRITSYTIYRVALTMDIMFLVVLSTIFLGFQPLTPIMIVLMSLLDDIPIMTVAYDNTSVSEQPIRWRMPHLLSVSAVLGFASIVQSFGLLLMGMEVLSEPGRWTGLGLTDPAHLQSMMFLQLVAGGHLLMLVSRKENWFTKPPYPARPLLIAIFATQLVAVLMCGFGIIVPEIPWRLIGFVWIYLIAWLFIMGMVRVGIDHVLENRSARRAMSIDVVNERLFR</sequence>
<comment type="caution">
    <text evidence="14">The sequence shown here is derived from an EMBL/GenBank/DDBJ whole genome shotgun (WGS) entry which is preliminary data.</text>
</comment>
<dbReference type="SUPFAM" id="SSF81653">
    <property type="entry name" value="Calcium ATPase, transduction domain A"/>
    <property type="match status" value="1"/>
</dbReference>
<dbReference type="InterPro" id="IPR018303">
    <property type="entry name" value="ATPase_P-typ_P_site"/>
</dbReference>
<evidence type="ECO:0000256" key="10">
    <source>
        <dbReference type="ARBA" id="ARBA00022989"/>
    </source>
</evidence>
<dbReference type="FunFam" id="3.40.50.1000:FF:000211">
    <property type="entry name" value="Plasma membrane ATPase"/>
    <property type="match status" value="1"/>
</dbReference>
<dbReference type="InterPro" id="IPR004014">
    <property type="entry name" value="ATPase_P-typ_cation-transptr_N"/>
</dbReference>
<dbReference type="SFLD" id="SFLDG00002">
    <property type="entry name" value="C1.7:_P-type_atpase_like"/>
    <property type="match status" value="1"/>
</dbReference>
<dbReference type="Gene3D" id="3.40.1110.10">
    <property type="entry name" value="Calcium-transporting ATPase, cytoplasmic domain N"/>
    <property type="match status" value="1"/>
</dbReference>
<evidence type="ECO:0000256" key="3">
    <source>
        <dbReference type="ARBA" id="ARBA00022553"/>
    </source>
</evidence>
<dbReference type="FunFam" id="3.40.1110.10:FF:000005">
    <property type="entry name" value="Plasma membrane ATPase"/>
    <property type="match status" value="1"/>
</dbReference>
<dbReference type="PRINTS" id="PR00120">
    <property type="entry name" value="HATPASE"/>
</dbReference>
<dbReference type="InterPro" id="IPR001757">
    <property type="entry name" value="P_typ_ATPase"/>
</dbReference>
<dbReference type="EMBL" id="JACIDZ010000006">
    <property type="protein sequence ID" value="MBB4122162.1"/>
    <property type="molecule type" value="Genomic_DNA"/>
</dbReference>
<dbReference type="FunFam" id="2.70.150.10:FF:000042">
    <property type="entry name" value="Plasma membrane ATPase"/>
    <property type="match status" value="1"/>
</dbReference>
<dbReference type="InterPro" id="IPR044492">
    <property type="entry name" value="P_typ_ATPase_HD_dom"/>
</dbReference>
<evidence type="ECO:0000313" key="15">
    <source>
        <dbReference type="Proteomes" id="UP000530571"/>
    </source>
</evidence>
<dbReference type="Pfam" id="PF00690">
    <property type="entry name" value="Cation_ATPase_N"/>
    <property type="match status" value="1"/>
</dbReference>
<evidence type="ECO:0000256" key="2">
    <source>
        <dbReference type="ARBA" id="ARBA00008804"/>
    </source>
</evidence>
<evidence type="ECO:0000256" key="12">
    <source>
        <dbReference type="SAM" id="Phobius"/>
    </source>
</evidence>
<dbReference type="GO" id="GO:0005524">
    <property type="term" value="F:ATP binding"/>
    <property type="evidence" value="ECO:0007669"/>
    <property type="project" value="UniProtKB-KW"/>
</dbReference>
<feature type="transmembrane region" description="Helical" evidence="12">
    <location>
        <begin position="633"/>
        <end position="656"/>
    </location>
</feature>
<dbReference type="GO" id="GO:0120029">
    <property type="term" value="P:proton export across plasma membrane"/>
    <property type="evidence" value="ECO:0007669"/>
    <property type="project" value="InterPro"/>
</dbReference>
<evidence type="ECO:0000256" key="8">
    <source>
        <dbReference type="ARBA" id="ARBA00022842"/>
    </source>
</evidence>
<accession>A0A7W6KJA5</accession>
<keyword evidence="8" id="KW-0460">Magnesium</keyword>
<feature type="transmembrane region" description="Helical" evidence="12">
    <location>
        <begin position="662"/>
        <end position="680"/>
    </location>
</feature>
<dbReference type="GO" id="GO:0016020">
    <property type="term" value="C:membrane"/>
    <property type="evidence" value="ECO:0007669"/>
    <property type="project" value="UniProtKB-SubCell"/>
</dbReference>
<evidence type="ECO:0000256" key="6">
    <source>
        <dbReference type="ARBA" id="ARBA00022741"/>
    </source>
</evidence>
<evidence type="ECO:0000256" key="7">
    <source>
        <dbReference type="ARBA" id="ARBA00022840"/>
    </source>
</evidence>
<feature type="transmembrane region" description="Helical" evidence="12">
    <location>
        <begin position="801"/>
        <end position="825"/>
    </location>
</feature>
<dbReference type="InterPro" id="IPR023299">
    <property type="entry name" value="ATPase_P-typ_cyto_dom_N"/>
</dbReference>
<dbReference type="InterPro" id="IPR036412">
    <property type="entry name" value="HAD-like_sf"/>
</dbReference>
<dbReference type="NCBIfam" id="TIGR01494">
    <property type="entry name" value="ATPase_P-type"/>
    <property type="match status" value="2"/>
</dbReference>
<feature type="transmembrane region" description="Helical" evidence="12">
    <location>
        <begin position="236"/>
        <end position="255"/>
    </location>
</feature>
<evidence type="ECO:0000259" key="13">
    <source>
        <dbReference type="SMART" id="SM00831"/>
    </source>
</evidence>
<evidence type="ECO:0000256" key="1">
    <source>
        <dbReference type="ARBA" id="ARBA00004141"/>
    </source>
</evidence>
<dbReference type="Pfam" id="PF00122">
    <property type="entry name" value="E1-E2_ATPase"/>
    <property type="match status" value="1"/>
</dbReference>
<protein>
    <submittedName>
        <fullName evidence="14">H+-transporting ATPase</fullName>
    </submittedName>
</protein>
<dbReference type="GO" id="GO:0046872">
    <property type="term" value="F:metal ion binding"/>
    <property type="evidence" value="ECO:0007669"/>
    <property type="project" value="UniProtKB-KW"/>
</dbReference>
<evidence type="ECO:0000256" key="4">
    <source>
        <dbReference type="ARBA" id="ARBA00022692"/>
    </source>
</evidence>
<dbReference type="PANTHER" id="PTHR42861">
    <property type="entry name" value="CALCIUM-TRANSPORTING ATPASE"/>
    <property type="match status" value="1"/>
</dbReference>
<feature type="transmembrane region" description="Helical" evidence="12">
    <location>
        <begin position="86"/>
        <end position="102"/>
    </location>
</feature>
<dbReference type="CDD" id="cd02076">
    <property type="entry name" value="P-type_ATPase_H"/>
    <property type="match status" value="1"/>
</dbReference>
<gene>
    <name evidence="14" type="ORF">GGR30_002091</name>
</gene>
<name>A0A7W6KJA5_9HYPH</name>
<evidence type="ECO:0000256" key="9">
    <source>
        <dbReference type="ARBA" id="ARBA00022967"/>
    </source>
</evidence>
<dbReference type="SFLD" id="SFLDF00027">
    <property type="entry name" value="p-type_atpase"/>
    <property type="match status" value="1"/>
</dbReference>
<dbReference type="Gene3D" id="1.20.1110.10">
    <property type="entry name" value="Calcium-transporting ATPase, transmembrane domain"/>
    <property type="match status" value="1"/>
</dbReference>
<dbReference type="SUPFAM" id="SSF56784">
    <property type="entry name" value="HAD-like"/>
    <property type="match status" value="1"/>
</dbReference>
<evidence type="ECO:0000256" key="11">
    <source>
        <dbReference type="ARBA" id="ARBA00023136"/>
    </source>
</evidence>
<reference evidence="14 15" key="1">
    <citation type="submission" date="2020-08" db="EMBL/GenBank/DDBJ databases">
        <title>Genomic Encyclopedia of Type Strains, Phase IV (KMG-IV): sequencing the most valuable type-strain genomes for metagenomic binning, comparative biology and taxonomic classification.</title>
        <authorList>
            <person name="Goeker M."/>
        </authorList>
    </citation>
    <scope>NUCLEOTIDE SEQUENCE [LARGE SCALE GENOMIC DNA]</scope>
    <source>
        <strain evidence="14 15">DSM 28101</strain>
    </source>
</reference>
<feature type="transmembrane region" description="Helical" evidence="12">
    <location>
        <begin position="275"/>
        <end position="302"/>
    </location>
</feature>
<evidence type="ECO:0000256" key="5">
    <source>
        <dbReference type="ARBA" id="ARBA00022723"/>
    </source>
</evidence>
<dbReference type="GO" id="GO:0008553">
    <property type="term" value="F:P-type proton-exporting transporter activity"/>
    <property type="evidence" value="ECO:0007669"/>
    <property type="project" value="InterPro"/>
</dbReference>
<dbReference type="SFLD" id="SFLDS00003">
    <property type="entry name" value="Haloacid_Dehalogenase"/>
    <property type="match status" value="1"/>
</dbReference>
<keyword evidence="3" id="KW-0597">Phosphoprotein</keyword>
<dbReference type="PROSITE" id="PS00154">
    <property type="entry name" value="ATPASE_E1_E2"/>
    <property type="match status" value="1"/>
</dbReference>
<dbReference type="GO" id="GO:0016887">
    <property type="term" value="F:ATP hydrolysis activity"/>
    <property type="evidence" value="ECO:0007669"/>
    <property type="project" value="InterPro"/>
</dbReference>
<dbReference type="InterPro" id="IPR059000">
    <property type="entry name" value="ATPase_P-type_domA"/>
</dbReference>
<dbReference type="NCBIfam" id="TIGR01647">
    <property type="entry name" value="ATPase-IIIA_H"/>
    <property type="match status" value="1"/>
</dbReference>
<comment type="subcellular location">
    <subcellularLocation>
        <location evidence="1">Membrane</location>
        <topology evidence="1">Multi-pass membrane protein</topology>
    </subcellularLocation>
</comment>
<dbReference type="AlphaFoldDB" id="A0A7W6KJA5"/>
<dbReference type="SUPFAM" id="SSF81665">
    <property type="entry name" value="Calcium ATPase, transmembrane domain M"/>
    <property type="match status" value="1"/>
</dbReference>
<keyword evidence="15" id="KW-1185">Reference proteome</keyword>
<dbReference type="Gene3D" id="2.70.150.10">
    <property type="entry name" value="Calcium-transporting ATPase, cytoplasmic transduction domain A"/>
    <property type="match status" value="1"/>
</dbReference>
<keyword evidence="9" id="KW-1278">Translocase</keyword>
<feature type="transmembrane region" description="Helical" evidence="12">
    <location>
        <begin position="700"/>
        <end position="720"/>
    </location>
</feature>
<proteinExistence type="inferred from homology"/>
<keyword evidence="11 12" id="KW-0472">Membrane</keyword>
<dbReference type="RefSeq" id="WP_183485938.1">
    <property type="nucleotide sequence ID" value="NZ_JACIDZ010000006.1"/>
</dbReference>
<feature type="domain" description="Cation-transporting P-type ATPase N-terminal" evidence="13">
    <location>
        <begin position="9"/>
        <end position="82"/>
    </location>
</feature>
<keyword evidence="7" id="KW-0067">ATP-binding</keyword>
<organism evidence="14 15">
    <name type="scientific">Martelella radicis</name>
    <dbReference type="NCBI Taxonomy" id="1397476"/>
    <lineage>
        <taxon>Bacteria</taxon>
        <taxon>Pseudomonadati</taxon>
        <taxon>Pseudomonadota</taxon>
        <taxon>Alphaproteobacteria</taxon>
        <taxon>Hyphomicrobiales</taxon>
        <taxon>Aurantimonadaceae</taxon>
        <taxon>Martelella</taxon>
    </lineage>
</organism>
<evidence type="ECO:0000313" key="14">
    <source>
        <dbReference type="EMBL" id="MBB4122162.1"/>
    </source>
</evidence>
<dbReference type="InterPro" id="IPR008250">
    <property type="entry name" value="ATPase_P-typ_transduc_dom_A_sf"/>
</dbReference>
<dbReference type="InterPro" id="IPR006534">
    <property type="entry name" value="P-type_ATPase_IIIA"/>
</dbReference>
<dbReference type="Pfam" id="PF00702">
    <property type="entry name" value="Hydrolase"/>
    <property type="match status" value="1"/>
</dbReference>
<dbReference type="InterPro" id="IPR023298">
    <property type="entry name" value="ATPase_P-typ_TM_dom_sf"/>
</dbReference>
<dbReference type="PRINTS" id="PR00119">
    <property type="entry name" value="CATATPASE"/>
</dbReference>
<keyword evidence="10 12" id="KW-1133">Transmembrane helix</keyword>